<dbReference type="GO" id="GO:0016020">
    <property type="term" value="C:membrane"/>
    <property type="evidence" value="ECO:0007669"/>
    <property type="project" value="UniProtKB-SubCell"/>
</dbReference>
<dbReference type="InterPro" id="IPR006977">
    <property type="entry name" value="Yip1_dom"/>
</dbReference>
<proteinExistence type="predicted"/>
<feature type="domain" description="Yip1" evidence="6">
    <location>
        <begin position="26"/>
        <end position="178"/>
    </location>
</feature>
<feature type="transmembrane region" description="Helical" evidence="5">
    <location>
        <begin position="36"/>
        <end position="57"/>
    </location>
</feature>
<feature type="transmembrane region" description="Helical" evidence="5">
    <location>
        <begin position="130"/>
        <end position="151"/>
    </location>
</feature>
<comment type="caution">
    <text evidence="7">The sequence shown here is derived from an EMBL/GenBank/DDBJ whole genome shotgun (WGS) entry which is preliminary data.</text>
</comment>
<reference evidence="7 8" key="1">
    <citation type="submission" date="2019-03" db="EMBL/GenBank/DDBJ databases">
        <title>Genomic Encyclopedia of Archaeal and Bacterial Type Strains, Phase II (KMG-II): from individual species to whole genera.</title>
        <authorList>
            <person name="Goeker M."/>
        </authorList>
    </citation>
    <scope>NUCLEOTIDE SEQUENCE [LARGE SCALE GENOMIC DNA]</scope>
    <source>
        <strain evidence="7 8">DSM 26433</strain>
    </source>
</reference>
<dbReference type="RefSeq" id="WP_132859453.1">
    <property type="nucleotide sequence ID" value="NZ_SMGR01000001.1"/>
</dbReference>
<gene>
    <name evidence="7" type="ORF">BXY66_1461</name>
</gene>
<dbReference type="EMBL" id="SMGR01000001">
    <property type="protein sequence ID" value="TCL09415.1"/>
    <property type="molecule type" value="Genomic_DNA"/>
</dbReference>
<dbReference type="Proteomes" id="UP000295673">
    <property type="component" value="Unassembled WGS sequence"/>
</dbReference>
<evidence type="ECO:0000256" key="2">
    <source>
        <dbReference type="ARBA" id="ARBA00022692"/>
    </source>
</evidence>
<feature type="transmembrane region" description="Helical" evidence="5">
    <location>
        <begin position="163"/>
        <end position="190"/>
    </location>
</feature>
<comment type="subcellular location">
    <subcellularLocation>
        <location evidence="1">Membrane</location>
        <topology evidence="1">Multi-pass membrane protein</topology>
    </subcellularLocation>
</comment>
<keyword evidence="2 5" id="KW-0812">Transmembrane</keyword>
<organism evidence="7 8">
    <name type="scientific">Shimia isoporae</name>
    <dbReference type="NCBI Taxonomy" id="647720"/>
    <lineage>
        <taxon>Bacteria</taxon>
        <taxon>Pseudomonadati</taxon>
        <taxon>Pseudomonadota</taxon>
        <taxon>Alphaproteobacteria</taxon>
        <taxon>Rhodobacterales</taxon>
        <taxon>Roseobacteraceae</taxon>
    </lineage>
</organism>
<feature type="transmembrane region" description="Helical" evidence="5">
    <location>
        <begin position="69"/>
        <end position="91"/>
    </location>
</feature>
<dbReference type="AlphaFoldDB" id="A0A4R1NML8"/>
<evidence type="ECO:0000256" key="4">
    <source>
        <dbReference type="ARBA" id="ARBA00023136"/>
    </source>
</evidence>
<dbReference type="Pfam" id="PF04893">
    <property type="entry name" value="Yip1"/>
    <property type="match status" value="1"/>
</dbReference>
<feature type="transmembrane region" description="Helical" evidence="5">
    <location>
        <begin position="103"/>
        <end position="124"/>
    </location>
</feature>
<sequence>MNAQLTELFWLTVRDPAQAARILCGVRLDRATGWTILALAVILNTLAYFGSIALFPVPEEVNIPLFTKPFLVLTMLGSTTVIFVFAFYWVGHSLGGKAPFDTILLMLGWLQFMRLAIQIGSVVLMTLAPALSQLFVMAAGLYGLWVVLNFLKVAHDFETLGKAAAVVVMSALGLTVGLSVFLSLFTATVIGMS</sequence>
<dbReference type="OrthoDB" id="7872013at2"/>
<evidence type="ECO:0000256" key="3">
    <source>
        <dbReference type="ARBA" id="ARBA00022989"/>
    </source>
</evidence>
<name>A0A4R1NML8_9RHOB</name>
<evidence type="ECO:0000313" key="7">
    <source>
        <dbReference type="EMBL" id="TCL09415.1"/>
    </source>
</evidence>
<accession>A0A4R1NML8</accession>
<evidence type="ECO:0000259" key="6">
    <source>
        <dbReference type="Pfam" id="PF04893"/>
    </source>
</evidence>
<keyword evidence="4 5" id="KW-0472">Membrane</keyword>
<evidence type="ECO:0000313" key="8">
    <source>
        <dbReference type="Proteomes" id="UP000295673"/>
    </source>
</evidence>
<evidence type="ECO:0000256" key="1">
    <source>
        <dbReference type="ARBA" id="ARBA00004141"/>
    </source>
</evidence>
<protein>
    <submittedName>
        <fullName evidence="7">Yip1-like protein</fullName>
    </submittedName>
</protein>
<keyword evidence="3 5" id="KW-1133">Transmembrane helix</keyword>
<evidence type="ECO:0000256" key="5">
    <source>
        <dbReference type="SAM" id="Phobius"/>
    </source>
</evidence>
<keyword evidence="8" id="KW-1185">Reference proteome</keyword>